<dbReference type="AlphaFoldDB" id="A0A5B7F699"/>
<feature type="region of interest" description="Disordered" evidence="1">
    <location>
        <begin position="38"/>
        <end position="89"/>
    </location>
</feature>
<comment type="caution">
    <text evidence="2">The sequence shown here is derived from an EMBL/GenBank/DDBJ whole genome shotgun (WGS) entry which is preliminary data.</text>
</comment>
<proteinExistence type="predicted"/>
<organism evidence="2 3">
    <name type="scientific">Portunus trituberculatus</name>
    <name type="common">Swimming crab</name>
    <name type="synonym">Neptunus trituberculatus</name>
    <dbReference type="NCBI Taxonomy" id="210409"/>
    <lineage>
        <taxon>Eukaryota</taxon>
        <taxon>Metazoa</taxon>
        <taxon>Ecdysozoa</taxon>
        <taxon>Arthropoda</taxon>
        <taxon>Crustacea</taxon>
        <taxon>Multicrustacea</taxon>
        <taxon>Malacostraca</taxon>
        <taxon>Eumalacostraca</taxon>
        <taxon>Eucarida</taxon>
        <taxon>Decapoda</taxon>
        <taxon>Pleocyemata</taxon>
        <taxon>Brachyura</taxon>
        <taxon>Eubrachyura</taxon>
        <taxon>Portunoidea</taxon>
        <taxon>Portunidae</taxon>
        <taxon>Portuninae</taxon>
        <taxon>Portunus</taxon>
    </lineage>
</organism>
<dbReference type="Proteomes" id="UP000324222">
    <property type="component" value="Unassembled WGS sequence"/>
</dbReference>
<dbReference type="EMBL" id="VSRR010004915">
    <property type="protein sequence ID" value="MPC41067.1"/>
    <property type="molecule type" value="Genomic_DNA"/>
</dbReference>
<gene>
    <name evidence="2" type="ORF">E2C01_034648</name>
</gene>
<sequence length="89" mass="9510">MKQTMKIYRELYDEKHKKKKQSTISAFFKPVARPSISLTVPSTSSIKAGSSTSSDQFEGYDSPASHSASASPTSSATSADHSPVSPPSE</sequence>
<feature type="compositionally biased region" description="Low complexity" evidence="1">
    <location>
        <begin position="61"/>
        <end position="82"/>
    </location>
</feature>
<protein>
    <submittedName>
        <fullName evidence="2">Uncharacterized protein</fullName>
    </submittedName>
</protein>
<name>A0A5B7F699_PORTR</name>
<feature type="compositionally biased region" description="Low complexity" evidence="1">
    <location>
        <begin position="42"/>
        <end position="54"/>
    </location>
</feature>
<keyword evidence="3" id="KW-1185">Reference proteome</keyword>
<evidence type="ECO:0000313" key="2">
    <source>
        <dbReference type="EMBL" id="MPC41067.1"/>
    </source>
</evidence>
<evidence type="ECO:0000256" key="1">
    <source>
        <dbReference type="SAM" id="MobiDB-lite"/>
    </source>
</evidence>
<evidence type="ECO:0000313" key="3">
    <source>
        <dbReference type="Proteomes" id="UP000324222"/>
    </source>
</evidence>
<reference evidence="2 3" key="1">
    <citation type="submission" date="2019-05" db="EMBL/GenBank/DDBJ databases">
        <title>Another draft genome of Portunus trituberculatus and its Hox gene families provides insights of decapod evolution.</title>
        <authorList>
            <person name="Jeong J.-H."/>
            <person name="Song I."/>
            <person name="Kim S."/>
            <person name="Choi T."/>
            <person name="Kim D."/>
            <person name="Ryu S."/>
            <person name="Kim W."/>
        </authorList>
    </citation>
    <scope>NUCLEOTIDE SEQUENCE [LARGE SCALE GENOMIC DNA]</scope>
    <source>
        <tissue evidence="2">Muscle</tissue>
    </source>
</reference>
<accession>A0A5B7F699</accession>